<comment type="caution">
    <text evidence="1">The sequence shown here is derived from an EMBL/GenBank/DDBJ whole genome shotgun (WGS) entry which is preliminary data.</text>
</comment>
<gene>
    <name evidence="1" type="ORF">HMPREF1097_02750</name>
</gene>
<reference evidence="1 2" key="1">
    <citation type="submission" date="2013-01" db="EMBL/GenBank/DDBJ databases">
        <title>The Genome Sequence of Clostridium bolteae 90B8.</title>
        <authorList>
            <consortium name="The Broad Institute Genome Sequencing Platform"/>
            <person name="Earl A."/>
            <person name="Ward D."/>
            <person name="Feldgarden M."/>
            <person name="Gevers D."/>
            <person name="Courvalin P."/>
            <person name="Lambert T."/>
            <person name="Walker B."/>
            <person name="Young S.K."/>
            <person name="Zeng Q."/>
            <person name="Gargeya S."/>
            <person name="Fitzgerald M."/>
            <person name="Haas B."/>
            <person name="Abouelleil A."/>
            <person name="Alvarado L."/>
            <person name="Arachchi H.M."/>
            <person name="Berlin A.M."/>
            <person name="Chapman S.B."/>
            <person name="Dewar J."/>
            <person name="Goldberg J."/>
            <person name="Griggs A."/>
            <person name="Gujja S."/>
            <person name="Hansen M."/>
            <person name="Howarth C."/>
            <person name="Imamovic A."/>
            <person name="Larimer J."/>
            <person name="McCowan C."/>
            <person name="Murphy C."/>
            <person name="Neiman D."/>
            <person name="Pearson M."/>
            <person name="Priest M."/>
            <person name="Roberts A."/>
            <person name="Saif S."/>
            <person name="Shea T."/>
            <person name="Sisk P."/>
            <person name="Sykes S."/>
            <person name="Wortman J."/>
            <person name="Nusbaum C."/>
            <person name="Birren B."/>
        </authorList>
    </citation>
    <scope>NUCLEOTIDE SEQUENCE [LARGE SCALE GENOMIC DNA]</scope>
    <source>
        <strain evidence="1 2">90B8</strain>
    </source>
</reference>
<evidence type="ECO:0000313" key="1">
    <source>
        <dbReference type="EMBL" id="ENZ38164.1"/>
    </source>
</evidence>
<dbReference type="RefSeq" id="WP_002572456.1">
    <property type="nucleotide sequence ID" value="NZ_KB851154.1"/>
</dbReference>
<evidence type="ECO:0000313" key="2">
    <source>
        <dbReference type="Proteomes" id="UP000013041"/>
    </source>
</evidence>
<dbReference type="EMBL" id="AGYG01000019">
    <property type="protein sequence ID" value="ENZ38164.1"/>
    <property type="molecule type" value="Genomic_DNA"/>
</dbReference>
<accession>R0AZI3</accession>
<dbReference type="AlphaFoldDB" id="R0AZI3"/>
<sequence length="274" mass="29241">MDTIKLKRATKSVANASTKVLEKDEVLVVTPDSGSGKGKCQLKFGDGITAAKSLPIAIDGENADEMKVSTIPTDSDENPVLSAGETVKVFFGKIKKKFTYLENLVGNVKSVTNLFGNTDAKTVAQGLQILVNTKLSKTDKYDGVDSTSTELWATANAVRKVNEKTDNNSTSIRELNSNLMKSYDLLISSTSTTGINQVVDVDNYREILLCATHSSNGTIYNAAMIPIGLFKSTSAGSMFRCSGGSFFAQCYTANGSITASVSVDGYCAKIYGIK</sequence>
<organism evidence="1 2">
    <name type="scientific">Enterocloster bolteae 90B8</name>
    <dbReference type="NCBI Taxonomy" id="997897"/>
    <lineage>
        <taxon>Bacteria</taxon>
        <taxon>Bacillati</taxon>
        <taxon>Bacillota</taxon>
        <taxon>Clostridia</taxon>
        <taxon>Lachnospirales</taxon>
        <taxon>Lachnospiraceae</taxon>
        <taxon>Enterocloster</taxon>
    </lineage>
</organism>
<dbReference type="HOGENOM" id="CLU_1014529_0_0_9"/>
<name>R0AZI3_9FIRM</name>
<dbReference type="Proteomes" id="UP000013041">
    <property type="component" value="Unassembled WGS sequence"/>
</dbReference>
<dbReference type="PATRIC" id="fig|997897.5.peg.2894"/>
<proteinExistence type="predicted"/>
<protein>
    <submittedName>
        <fullName evidence="1">Uncharacterized protein</fullName>
    </submittedName>
</protein>